<evidence type="ECO:0000313" key="13">
    <source>
        <dbReference type="Proteomes" id="UP000231823"/>
    </source>
</evidence>
<dbReference type="InterPro" id="IPR023011">
    <property type="entry name" value="ATP_synth_F0_asu_AS"/>
</dbReference>
<feature type="transmembrane region" description="Helical" evidence="11">
    <location>
        <begin position="20"/>
        <end position="40"/>
    </location>
</feature>
<dbReference type="NCBIfam" id="NF004485">
    <property type="entry name" value="PRK05815.3-3"/>
    <property type="match status" value="1"/>
</dbReference>
<dbReference type="KEGG" id="sfz:SFLOR_v1c00530"/>
<comment type="subcellular location">
    <subcellularLocation>
        <location evidence="1">Membrane</location>
        <topology evidence="1">Multi-pass membrane protein</topology>
    </subcellularLocation>
</comment>
<dbReference type="PROSITE" id="PS00449">
    <property type="entry name" value="ATPASE_A"/>
    <property type="match status" value="1"/>
</dbReference>
<dbReference type="GO" id="GO:0005886">
    <property type="term" value="C:plasma membrane"/>
    <property type="evidence" value="ECO:0007669"/>
    <property type="project" value="TreeGrafter"/>
</dbReference>
<reference evidence="12 13" key="1">
    <citation type="submission" date="2017-12" db="EMBL/GenBank/DDBJ databases">
        <title>Complete genome sequence of Spiroplasma floricola 23-6 (ATCC 29989).</title>
        <authorList>
            <person name="Tsai Y.-M."/>
            <person name="Wu P.-S."/>
            <person name="Lo W.-S."/>
            <person name="Kuo C.-H."/>
        </authorList>
    </citation>
    <scope>NUCLEOTIDE SEQUENCE [LARGE SCALE GENOMIC DNA]</scope>
    <source>
        <strain evidence="12 13">23-6</strain>
    </source>
</reference>
<comment type="similarity">
    <text evidence="2">Belongs to the ATPase A chain family.</text>
</comment>
<name>A0A2K8SCC6_9MOLU</name>
<dbReference type="Proteomes" id="UP000231823">
    <property type="component" value="Chromosome"/>
</dbReference>
<dbReference type="GO" id="GO:0045259">
    <property type="term" value="C:proton-transporting ATP synthase complex"/>
    <property type="evidence" value="ECO:0007669"/>
    <property type="project" value="UniProtKB-KW"/>
</dbReference>
<dbReference type="InterPro" id="IPR045082">
    <property type="entry name" value="ATP_syn_F0_a_bact/chloroplast"/>
</dbReference>
<dbReference type="CDD" id="cd00310">
    <property type="entry name" value="ATP-synt_Fo_a_6"/>
    <property type="match status" value="1"/>
</dbReference>
<keyword evidence="10" id="KW-0066">ATP synthesis</keyword>
<evidence type="ECO:0000256" key="3">
    <source>
        <dbReference type="ARBA" id="ARBA00022448"/>
    </source>
</evidence>
<evidence type="ECO:0000256" key="4">
    <source>
        <dbReference type="ARBA" id="ARBA00022547"/>
    </source>
</evidence>
<dbReference type="Gene3D" id="1.20.120.220">
    <property type="entry name" value="ATP synthase, F0 complex, subunit A"/>
    <property type="match status" value="1"/>
</dbReference>
<dbReference type="PANTHER" id="PTHR42823">
    <property type="entry name" value="ATP SYNTHASE SUBUNIT A, CHLOROPLASTIC"/>
    <property type="match status" value="1"/>
</dbReference>
<proteinExistence type="inferred from homology"/>
<feature type="transmembrane region" description="Helical" evidence="11">
    <location>
        <begin position="149"/>
        <end position="178"/>
    </location>
</feature>
<evidence type="ECO:0000313" key="12">
    <source>
        <dbReference type="EMBL" id="AUB31114.1"/>
    </source>
</evidence>
<evidence type="ECO:0000256" key="2">
    <source>
        <dbReference type="ARBA" id="ARBA00006810"/>
    </source>
</evidence>
<dbReference type="Pfam" id="PF00119">
    <property type="entry name" value="ATP-synt_A"/>
    <property type="match status" value="1"/>
</dbReference>
<keyword evidence="6" id="KW-0375">Hydrogen ion transport</keyword>
<protein>
    <submittedName>
        <fullName evidence="12">F0F1 ATP synthase subunit A</fullName>
    </submittedName>
</protein>
<dbReference type="SUPFAM" id="SSF81336">
    <property type="entry name" value="F1F0 ATP synthase subunit A"/>
    <property type="match status" value="1"/>
</dbReference>
<dbReference type="RefSeq" id="WP_100916109.1">
    <property type="nucleotide sequence ID" value="NZ_CP025057.1"/>
</dbReference>
<dbReference type="GO" id="GO:0046933">
    <property type="term" value="F:proton-transporting ATP synthase activity, rotational mechanism"/>
    <property type="evidence" value="ECO:0007669"/>
    <property type="project" value="TreeGrafter"/>
</dbReference>
<keyword evidence="5 11" id="KW-0812">Transmembrane</keyword>
<evidence type="ECO:0000256" key="10">
    <source>
        <dbReference type="ARBA" id="ARBA00023310"/>
    </source>
</evidence>
<gene>
    <name evidence="12" type="primary">atpB</name>
    <name evidence="12" type="ORF">SFLOR_v1c00530</name>
</gene>
<dbReference type="EMBL" id="CP025057">
    <property type="protein sequence ID" value="AUB31114.1"/>
    <property type="molecule type" value="Genomic_DNA"/>
</dbReference>
<dbReference type="GO" id="GO:0042777">
    <property type="term" value="P:proton motive force-driven plasma membrane ATP synthesis"/>
    <property type="evidence" value="ECO:0007669"/>
    <property type="project" value="TreeGrafter"/>
</dbReference>
<dbReference type="InterPro" id="IPR035908">
    <property type="entry name" value="F0_ATP_A_sf"/>
</dbReference>
<dbReference type="PANTHER" id="PTHR42823:SF3">
    <property type="entry name" value="ATP SYNTHASE SUBUNIT A, CHLOROPLASTIC"/>
    <property type="match status" value="1"/>
</dbReference>
<keyword evidence="8" id="KW-0406">Ion transport</keyword>
<keyword evidence="3" id="KW-0813">Transport</keyword>
<dbReference type="InterPro" id="IPR000568">
    <property type="entry name" value="ATP_synth_F0_asu"/>
</dbReference>
<evidence type="ECO:0000256" key="1">
    <source>
        <dbReference type="ARBA" id="ARBA00004141"/>
    </source>
</evidence>
<evidence type="ECO:0000256" key="5">
    <source>
        <dbReference type="ARBA" id="ARBA00022692"/>
    </source>
</evidence>
<keyword evidence="4" id="KW-0138">CF(0)</keyword>
<evidence type="ECO:0000256" key="7">
    <source>
        <dbReference type="ARBA" id="ARBA00022989"/>
    </source>
</evidence>
<accession>A0A2K8SCC6</accession>
<evidence type="ECO:0000256" key="11">
    <source>
        <dbReference type="SAM" id="Phobius"/>
    </source>
</evidence>
<dbReference type="AlphaFoldDB" id="A0A2K8SCC6"/>
<feature type="transmembrane region" description="Helical" evidence="11">
    <location>
        <begin position="108"/>
        <end position="128"/>
    </location>
</feature>
<keyword evidence="13" id="KW-1185">Reference proteome</keyword>
<evidence type="ECO:0000256" key="9">
    <source>
        <dbReference type="ARBA" id="ARBA00023136"/>
    </source>
</evidence>
<evidence type="ECO:0000256" key="8">
    <source>
        <dbReference type="ARBA" id="ARBA00023065"/>
    </source>
</evidence>
<dbReference type="OrthoDB" id="9789241at2"/>
<feature type="transmembrane region" description="Helical" evidence="11">
    <location>
        <begin position="83"/>
        <end position="102"/>
    </location>
</feature>
<keyword evidence="9 11" id="KW-0472">Membrane</keyword>
<evidence type="ECO:0000256" key="6">
    <source>
        <dbReference type="ARBA" id="ARBA00022781"/>
    </source>
</evidence>
<organism evidence="12 13">
    <name type="scientific">Spiroplasma floricola 23-6</name>
    <dbReference type="NCBI Taxonomy" id="1336749"/>
    <lineage>
        <taxon>Bacteria</taxon>
        <taxon>Bacillati</taxon>
        <taxon>Mycoplasmatota</taxon>
        <taxon>Mollicutes</taxon>
        <taxon>Entomoplasmatales</taxon>
        <taxon>Spiroplasmataceae</taxon>
        <taxon>Spiroplasma</taxon>
    </lineage>
</organism>
<feature type="transmembrane region" description="Helical" evidence="11">
    <location>
        <begin position="198"/>
        <end position="220"/>
    </location>
</feature>
<keyword evidence="7 11" id="KW-1133">Transmembrane helix</keyword>
<sequence length="258" mass="29485">MFLSEKSESMLGVWSSITPQLLSILLTCIIICTFCIVYNVKIRNYKEDKKLTGFLVLTEMFITKVENMVVTIMGKAHRKLTPYVMYLFMYIMVSSIVAILGIEPLTSSYTVTFSMGMVTFIGIYYYGLRYQKLAFFKRYYNPIEIIGQFVPLVSISFRLFGNILGGSILLGLLYASLIKLQGNIFWPSGPGMVWEDKLSYWWAGFNIFSVISLPWLHLYFDLFDGAIQSIVFSMLTLSYWSGAKNGEGGNEGKEKLER</sequence>